<feature type="compositionally biased region" description="Basic and acidic residues" evidence="1">
    <location>
        <begin position="41"/>
        <end position="62"/>
    </location>
</feature>
<accession>A6GKC2</accession>
<proteinExistence type="predicted"/>
<dbReference type="STRING" id="391625.PPSIR1_27133"/>
<evidence type="ECO:0000313" key="5">
    <source>
        <dbReference type="Proteomes" id="UP000005801"/>
    </source>
</evidence>
<feature type="compositionally biased region" description="Low complexity" evidence="1">
    <location>
        <begin position="93"/>
        <end position="111"/>
    </location>
</feature>
<gene>
    <name evidence="4" type="ORF">PPSIR1_27133</name>
</gene>
<reference evidence="4 5" key="1">
    <citation type="submission" date="2007-06" db="EMBL/GenBank/DDBJ databases">
        <authorList>
            <person name="Shimkets L."/>
            <person name="Ferriera S."/>
            <person name="Johnson J."/>
            <person name="Kravitz S."/>
            <person name="Beeson K."/>
            <person name="Sutton G."/>
            <person name="Rogers Y.-H."/>
            <person name="Friedman R."/>
            <person name="Frazier M."/>
            <person name="Venter J.C."/>
        </authorList>
    </citation>
    <scope>NUCLEOTIDE SEQUENCE [LARGE SCALE GENOMIC DNA]</scope>
    <source>
        <strain evidence="4 5">SIR-1</strain>
    </source>
</reference>
<organism evidence="4 5">
    <name type="scientific">Plesiocystis pacifica SIR-1</name>
    <dbReference type="NCBI Taxonomy" id="391625"/>
    <lineage>
        <taxon>Bacteria</taxon>
        <taxon>Pseudomonadati</taxon>
        <taxon>Myxococcota</taxon>
        <taxon>Polyangia</taxon>
        <taxon>Nannocystales</taxon>
        <taxon>Nannocystaceae</taxon>
        <taxon>Plesiocystis</taxon>
    </lineage>
</organism>
<feature type="compositionally biased region" description="Low complexity" evidence="1">
    <location>
        <begin position="23"/>
        <end position="40"/>
    </location>
</feature>
<sequence>MHRRAPLLFAASSALMLAFAPACDSGSPPSQPSSGQAKADAAAEKAPSKRPAEAETDAKPEAPEPAEPEPEPSAAPTENADAPAEVADGTGGTEPAAAEAGAAEAAAPEAAKPTDPRDPAHLPPDTPAANKKAFSRLPVTKTSLPPVGGAGVNGIHLDMLEIGRGWHQSRCDLVGDTFTVGSDERVNVCMRVIHPRGEPEELTIYWERDGKLNQRSKVKVSKIPAYLTRGWLPITEARKGKWKATIKSADGAVLGEVEFTIN</sequence>
<keyword evidence="2" id="KW-0732">Signal</keyword>
<dbReference type="Proteomes" id="UP000005801">
    <property type="component" value="Unassembled WGS sequence"/>
</dbReference>
<dbReference type="Pfam" id="PF11141">
    <property type="entry name" value="DUF2914"/>
    <property type="match status" value="1"/>
</dbReference>
<keyword evidence="5" id="KW-1185">Reference proteome</keyword>
<evidence type="ECO:0000259" key="3">
    <source>
        <dbReference type="Pfam" id="PF11141"/>
    </source>
</evidence>
<dbReference type="EMBL" id="ABCS01000190">
    <property type="protein sequence ID" value="EDM73681.1"/>
    <property type="molecule type" value="Genomic_DNA"/>
</dbReference>
<feature type="signal peptide" evidence="2">
    <location>
        <begin position="1"/>
        <end position="22"/>
    </location>
</feature>
<evidence type="ECO:0000256" key="2">
    <source>
        <dbReference type="SAM" id="SignalP"/>
    </source>
</evidence>
<comment type="caution">
    <text evidence="4">The sequence shown here is derived from an EMBL/GenBank/DDBJ whole genome shotgun (WGS) entry which is preliminary data.</text>
</comment>
<feature type="domain" description="DUF2914" evidence="3">
    <location>
        <begin position="200"/>
        <end position="261"/>
    </location>
</feature>
<protein>
    <recommendedName>
        <fullName evidence="3">DUF2914 domain-containing protein</fullName>
    </recommendedName>
</protein>
<dbReference type="InterPro" id="IPR022606">
    <property type="entry name" value="DUF2914"/>
</dbReference>
<feature type="region of interest" description="Disordered" evidence="1">
    <location>
        <begin position="23"/>
        <end position="142"/>
    </location>
</feature>
<name>A6GKC2_9BACT</name>
<evidence type="ECO:0000313" key="4">
    <source>
        <dbReference type="EMBL" id="EDM73681.1"/>
    </source>
</evidence>
<feature type="chain" id="PRO_5002695657" description="DUF2914 domain-containing protein" evidence="2">
    <location>
        <begin position="23"/>
        <end position="262"/>
    </location>
</feature>
<dbReference type="AlphaFoldDB" id="A6GKC2"/>
<evidence type="ECO:0000256" key="1">
    <source>
        <dbReference type="SAM" id="MobiDB-lite"/>
    </source>
</evidence>